<dbReference type="GO" id="GO:0003676">
    <property type="term" value="F:nucleic acid binding"/>
    <property type="evidence" value="ECO:0007669"/>
    <property type="project" value="InterPro"/>
</dbReference>
<feature type="region of interest" description="Disordered" evidence="1">
    <location>
        <begin position="216"/>
        <end position="238"/>
    </location>
</feature>
<dbReference type="Proteomes" id="UP000237271">
    <property type="component" value="Unassembled WGS sequence"/>
</dbReference>
<dbReference type="InterPro" id="IPR012337">
    <property type="entry name" value="RNaseH-like_sf"/>
</dbReference>
<keyword evidence="3" id="KW-1185">Reference proteome</keyword>
<dbReference type="InterPro" id="IPR036397">
    <property type="entry name" value="RNaseH_sf"/>
</dbReference>
<dbReference type="OrthoDB" id="124152at2759"/>
<accession>A0A2P4Y1W1</accession>
<dbReference type="SUPFAM" id="SSF53098">
    <property type="entry name" value="Ribonuclease H-like"/>
    <property type="match status" value="1"/>
</dbReference>
<evidence type="ECO:0000313" key="2">
    <source>
        <dbReference type="EMBL" id="POM71699.1"/>
    </source>
</evidence>
<proteinExistence type="predicted"/>
<organism evidence="2 3">
    <name type="scientific">Phytophthora palmivora</name>
    <dbReference type="NCBI Taxonomy" id="4796"/>
    <lineage>
        <taxon>Eukaryota</taxon>
        <taxon>Sar</taxon>
        <taxon>Stramenopiles</taxon>
        <taxon>Oomycota</taxon>
        <taxon>Peronosporomycetes</taxon>
        <taxon>Peronosporales</taxon>
        <taxon>Peronosporaceae</taxon>
        <taxon>Phytophthora</taxon>
    </lineage>
</organism>
<dbReference type="EMBL" id="NCKW01006430">
    <property type="protein sequence ID" value="POM71699.1"/>
    <property type="molecule type" value="Genomic_DNA"/>
</dbReference>
<evidence type="ECO:0008006" key="4">
    <source>
        <dbReference type="Google" id="ProtNLM"/>
    </source>
</evidence>
<protein>
    <recommendedName>
        <fullName evidence="4">Integrase catalytic domain-containing protein</fullName>
    </recommendedName>
</protein>
<dbReference type="Gene3D" id="3.30.420.10">
    <property type="entry name" value="Ribonuclease H-like superfamily/Ribonuclease H"/>
    <property type="match status" value="1"/>
</dbReference>
<comment type="caution">
    <text evidence="2">The sequence shown here is derived from an EMBL/GenBank/DDBJ whole genome shotgun (WGS) entry which is preliminary data.</text>
</comment>
<dbReference type="AlphaFoldDB" id="A0A2P4Y1W1"/>
<reference evidence="2 3" key="1">
    <citation type="journal article" date="2017" name="Genome Biol. Evol.">
        <title>Phytophthora megakarya and P. palmivora, closely related causal agents of cacao black pod rot, underwent increases in genome sizes and gene numbers by different mechanisms.</title>
        <authorList>
            <person name="Ali S.S."/>
            <person name="Shao J."/>
            <person name="Lary D.J."/>
            <person name="Kronmiller B."/>
            <person name="Shen D."/>
            <person name="Strem M.D."/>
            <person name="Amoako-Attah I."/>
            <person name="Akrofi A.Y."/>
            <person name="Begoude B.A."/>
            <person name="Ten Hoopen G.M."/>
            <person name="Coulibaly K."/>
            <person name="Kebe B.I."/>
            <person name="Melnick R.L."/>
            <person name="Guiltinan M.J."/>
            <person name="Tyler B.M."/>
            <person name="Meinhardt L.W."/>
            <person name="Bailey B.A."/>
        </authorList>
    </citation>
    <scope>NUCLEOTIDE SEQUENCE [LARGE SCALE GENOMIC DNA]</scope>
    <source>
        <strain evidence="3">sbr112.9</strain>
    </source>
</reference>
<evidence type="ECO:0000256" key="1">
    <source>
        <dbReference type="SAM" id="MobiDB-lite"/>
    </source>
</evidence>
<evidence type="ECO:0000313" key="3">
    <source>
        <dbReference type="Proteomes" id="UP000237271"/>
    </source>
</evidence>
<gene>
    <name evidence="2" type="ORF">PHPALM_11702</name>
</gene>
<name>A0A2P4Y1W1_9STRA</name>
<sequence length="238" mass="27315">MVILHCGRNGHRDVHVVENPFGRYSTLVVSRSARERTLLPRPFSESHHTFERNATLLWNFLTLGDSFGSPRYVLVLKDEATHFVELVACDSPTSTVAATAILDWYSRFGVTKLWEFILAYSPWKNGSVERVNRDILNRDILQVLKALALEFCVSLHDWPYLLPLVRFSIKPTVRLSNFSPVTVPQHIGRVATLSNPWPNTEKQLAGLRESIMTMHKSVEAERKKQGRRYRTRPTSSKM</sequence>